<feature type="transmembrane region" description="Helical" evidence="11">
    <location>
        <begin position="130"/>
        <end position="151"/>
    </location>
</feature>
<dbReference type="GO" id="GO:0015297">
    <property type="term" value="F:antiporter activity"/>
    <property type="evidence" value="ECO:0007669"/>
    <property type="project" value="UniProtKB-KW"/>
</dbReference>
<feature type="transmembrane region" description="Helical" evidence="11">
    <location>
        <begin position="51"/>
        <end position="75"/>
    </location>
</feature>
<evidence type="ECO:0000256" key="1">
    <source>
        <dbReference type="ARBA" id="ARBA00004651"/>
    </source>
</evidence>
<evidence type="ECO:0000256" key="3">
    <source>
        <dbReference type="ARBA" id="ARBA00022449"/>
    </source>
</evidence>
<dbReference type="PIRSF" id="PIRSF006603">
    <property type="entry name" value="DinF"/>
    <property type="match status" value="1"/>
</dbReference>
<comment type="subcellular location">
    <subcellularLocation>
        <location evidence="1">Cell membrane</location>
        <topology evidence="1">Multi-pass membrane protein</topology>
    </subcellularLocation>
</comment>
<evidence type="ECO:0000256" key="8">
    <source>
        <dbReference type="ARBA" id="ARBA00023136"/>
    </source>
</evidence>
<evidence type="ECO:0000256" key="2">
    <source>
        <dbReference type="ARBA" id="ARBA00022448"/>
    </source>
</evidence>
<evidence type="ECO:0000256" key="9">
    <source>
        <dbReference type="ARBA" id="ARBA00031636"/>
    </source>
</evidence>
<proteinExistence type="predicted"/>
<keyword evidence="5 11" id="KW-0812">Transmembrane</keyword>
<feature type="transmembrane region" description="Helical" evidence="11">
    <location>
        <begin position="21"/>
        <end position="39"/>
    </location>
</feature>
<dbReference type="PANTHER" id="PTHR43298:SF2">
    <property type="entry name" value="FMN_FAD EXPORTER YEEO-RELATED"/>
    <property type="match status" value="1"/>
</dbReference>
<dbReference type="Pfam" id="PF01554">
    <property type="entry name" value="MatE"/>
    <property type="match status" value="2"/>
</dbReference>
<evidence type="ECO:0000256" key="6">
    <source>
        <dbReference type="ARBA" id="ARBA00022989"/>
    </source>
</evidence>
<evidence type="ECO:0000256" key="4">
    <source>
        <dbReference type="ARBA" id="ARBA00022475"/>
    </source>
</evidence>
<dbReference type="PANTHER" id="PTHR43298">
    <property type="entry name" value="MULTIDRUG RESISTANCE PROTEIN NORM-RELATED"/>
    <property type="match status" value="1"/>
</dbReference>
<keyword evidence="8 11" id="KW-0472">Membrane</keyword>
<evidence type="ECO:0000256" key="10">
    <source>
        <dbReference type="SAM" id="MobiDB-lite"/>
    </source>
</evidence>
<comment type="caution">
    <text evidence="12">The sequence shown here is derived from an EMBL/GenBank/DDBJ whole genome shotgun (WGS) entry which is preliminary data.</text>
</comment>
<dbReference type="InterPro" id="IPR002528">
    <property type="entry name" value="MATE_fam"/>
</dbReference>
<feature type="transmembrane region" description="Helical" evidence="11">
    <location>
        <begin position="401"/>
        <end position="422"/>
    </location>
</feature>
<evidence type="ECO:0000256" key="11">
    <source>
        <dbReference type="SAM" id="Phobius"/>
    </source>
</evidence>
<feature type="compositionally biased region" description="Acidic residues" evidence="10">
    <location>
        <begin position="473"/>
        <end position="486"/>
    </location>
</feature>
<dbReference type="AlphaFoldDB" id="A0A2A4YAB8"/>
<feature type="transmembrane region" description="Helical" evidence="11">
    <location>
        <begin position="158"/>
        <end position="178"/>
    </location>
</feature>
<protein>
    <recommendedName>
        <fullName evidence="9">Multidrug-efflux transporter</fullName>
    </recommendedName>
</protein>
<sequence>MKTQEIKTGSFKELYKISMPLMISFLSLFVMIFVDRIFLSHYSTSALNAATSAGTFCWSLALGWSTLASLAEVFVAQYNGAKQYKMLGIPVWQMIWLSLISLLFFIPMAIWGADLLYGAASAINYEHQYFTWTMLYSPVSVLLAAVTAFFVGQGKTSIIKWLALTGNIVNIILDPLFIFGYKGVIPSMGVKGACIATGIGIAVQAIVLFILFIKKQNRAQYGSGKYAFKRKAFNQCIKIGMPPALFVFVELLGWSIFYWMMSKVSDHHLLVSSVCQSILLLFVFFGLGIEKGAAAVAANLIGAKKLDKVKNVLSSGCKMIALFSIIICIFFVLFPDFLMNWFFKTPGAIEGGGIAALGVEETASLKATIRTCLIFTGIYMVIEYVRWLLNGILTAAGDTVFLMITGVLCVWFFLLVPTYFLIMQQSGSMELAIMIWVAYSLLSAGVMYLRYHQGKWKKKSLLIADSEEESQEILEEESQEALEEDILPTPESIPEE</sequence>
<feature type="transmembrane region" description="Helical" evidence="11">
    <location>
        <begin position="279"/>
        <end position="300"/>
    </location>
</feature>
<feature type="transmembrane region" description="Helical" evidence="11">
    <location>
        <begin position="367"/>
        <end position="389"/>
    </location>
</feature>
<dbReference type="Proteomes" id="UP000217838">
    <property type="component" value="Unassembled WGS sequence"/>
</dbReference>
<dbReference type="CDD" id="cd13133">
    <property type="entry name" value="MATE_like_7"/>
    <property type="match status" value="1"/>
</dbReference>
<keyword evidence="6 11" id="KW-1133">Transmembrane helix</keyword>
<keyword evidence="3" id="KW-0050">Antiport</keyword>
<dbReference type="EMBL" id="NVUU01000126">
    <property type="protein sequence ID" value="PCI91768.1"/>
    <property type="molecule type" value="Genomic_DNA"/>
</dbReference>
<evidence type="ECO:0000256" key="5">
    <source>
        <dbReference type="ARBA" id="ARBA00022692"/>
    </source>
</evidence>
<feature type="region of interest" description="Disordered" evidence="10">
    <location>
        <begin position="473"/>
        <end position="496"/>
    </location>
</feature>
<feature type="transmembrane region" description="Helical" evidence="11">
    <location>
        <begin position="428"/>
        <end position="449"/>
    </location>
</feature>
<name>A0A2A4YAB8_UNCAE</name>
<dbReference type="InterPro" id="IPR048279">
    <property type="entry name" value="MdtK-like"/>
</dbReference>
<dbReference type="GO" id="GO:0042910">
    <property type="term" value="F:xenobiotic transmembrane transporter activity"/>
    <property type="evidence" value="ECO:0007669"/>
    <property type="project" value="InterPro"/>
</dbReference>
<accession>A0A2A4YAB8</accession>
<dbReference type="InterPro" id="IPR050222">
    <property type="entry name" value="MATE_MdtK"/>
</dbReference>
<evidence type="ECO:0000313" key="12">
    <source>
        <dbReference type="EMBL" id="PCI91768.1"/>
    </source>
</evidence>
<keyword evidence="4" id="KW-1003">Cell membrane</keyword>
<feature type="transmembrane region" description="Helical" evidence="11">
    <location>
        <begin position="190"/>
        <end position="213"/>
    </location>
</feature>
<evidence type="ECO:0000313" key="13">
    <source>
        <dbReference type="Proteomes" id="UP000217838"/>
    </source>
</evidence>
<reference evidence="13" key="1">
    <citation type="submission" date="2017-08" db="EMBL/GenBank/DDBJ databases">
        <title>A dynamic microbial community with high functional redundancy inhabits the cold, oxic subseafloor aquifer.</title>
        <authorList>
            <person name="Tully B.J."/>
            <person name="Wheat C.G."/>
            <person name="Glazer B.T."/>
            <person name="Huber J.A."/>
        </authorList>
    </citation>
    <scope>NUCLEOTIDE SEQUENCE [LARGE SCALE GENOMIC DNA]</scope>
</reference>
<keyword evidence="7" id="KW-0406">Ion transport</keyword>
<feature type="transmembrane region" description="Helical" evidence="11">
    <location>
        <begin position="87"/>
        <end position="110"/>
    </location>
</feature>
<feature type="transmembrane region" description="Helical" evidence="11">
    <location>
        <begin position="239"/>
        <end position="259"/>
    </location>
</feature>
<organism evidence="12 13">
    <name type="scientific">Aerophobetes bacterium</name>
    <dbReference type="NCBI Taxonomy" id="2030807"/>
    <lineage>
        <taxon>Bacteria</taxon>
        <taxon>Candidatus Aerophobota</taxon>
    </lineage>
</organism>
<dbReference type="GO" id="GO:0005886">
    <property type="term" value="C:plasma membrane"/>
    <property type="evidence" value="ECO:0007669"/>
    <property type="project" value="UniProtKB-SubCell"/>
</dbReference>
<gene>
    <name evidence="12" type="ORF">COB11_08195</name>
</gene>
<dbReference type="GO" id="GO:0006811">
    <property type="term" value="P:monoatomic ion transport"/>
    <property type="evidence" value="ECO:0007669"/>
    <property type="project" value="UniProtKB-KW"/>
</dbReference>
<feature type="transmembrane region" description="Helical" evidence="11">
    <location>
        <begin position="312"/>
        <end position="334"/>
    </location>
</feature>
<evidence type="ECO:0000256" key="7">
    <source>
        <dbReference type="ARBA" id="ARBA00023065"/>
    </source>
</evidence>
<keyword evidence="2" id="KW-0813">Transport</keyword>